<dbReference type="Proteomes" id="UP000001551">
    <property type="component" value="Chromosome"/>
</dbReference>
<keyword evidence="2" id="KW-1185">Reference proteome</keyword>
<dbReference type="AlphaFoldDB" id="E6U5W1"/>
<name>E6U5W1_ETHHY</name>
<dbReference type="STRING" id="663278.Ethha_2485"/>
<organism evidence="1 2">
    <name type="scientific">Ethanoligenens harbinense (strain DSM 18485 / JCM 12961 / CGMCC 1.5033 / YUAN-3)</name>
    <dbReference type="NCBI Taxonomy" id="663278"/>
    <lineage>
        <taxon>Bacteria</taxon>
        <taxon>Bacillati</taxon>
        <taxon>Bacillota</taxon>
        <taxon>Clostridia</taxon>
        <taxon>Eubacteriales</taxon>
        <taxon>Oscillospiraceae</taxon>
        <taxon>Ethanoligenens</taxon>
    </lineage>
</organism>
<dbReference type="InterPro" id="IPR026989">
    <property type="entry name" value="TnpV"/>
</dbReference>
<dbReference type="eggNOG" id="ENOG5030JFQ">
    <property type="taxonomic scope" value="Bacteria"/>
</dbReference>
<protein>
    <recommendedName>
        <fullName evidence="3">TnpV protein</fullName>
    </recommendedName>
</protein>
<dbReference type="Pfam" id="PF14198">
    <property type="entry name" value="TnpV"/>
    <property type="match status" value="1"/>
</dbReference>
<dbReference type="HOGENOM" id="CLU_2105279_0_0_9"/>
<sequence>MKLNYTKQGRFLSPEIQISNDPRDDRPLGDLGKKIFKRLKLENKWNFTILLVEGELMGKMHQAEETANRRLPKLIEEMMSKEQLPEDLELREQRMQEIRTQAEEQIIREMVQSLS</sequence>
<gene>
    <name evidence="1" type="ordered locus">Ethha_2485</name>
</gene>
<dbReference type="KEGG" id="eha:Ethha_2485"/>
<evidence type="ECO:0000313" key="1">
    <source>
        <dbReference type="EMBL" id="ADU27978.1"/>
    </source>
</evidence>
<proteinExistence type="predicted"/>
<dbReference type="EMBL" id="CP002400">
    <property type="protein sequence ID" value="ADU27978.1"/>
    <property type="molecule type" value="Genomic_DNA"/>
</dbReference>
<reference evidence="1 2" key="1">
    <citation type="submission" date="2010-12" db="EMBL/GenBank/DDBJ databases">
        <title>Complete sequence of Ethanoligenens harbinense YUAN-3.</title>
        <authorList>
            <person name="Lucas S."/>
            <person name="Copeland A."/>
            <person name="Lapidus A."/>
            <person name="Cheng J.-F."/>
            <person name="Bruce D."/>
            <person name="Goodwin L."/>
            <person name="Pitluck S."/>
            <person name="Chertkov O."/>
            <person name="Misra M."/>
            <person name="Detter J.C."/>
            <person name="Han C."/>
            <person name="Tapia R."/>
            <person name="Land M."/>
            <person name="Hauser L."/>
            <person name="Jeffries C."/>
            <person name="Kyrpides N."/>
            <person name="Ivanova N."/>
            <person name="Mikhailova N."/>
            <person name="Wang A."/>
            <person name="Mouttaki H."/>
            <person name="He Z."/>
            <person name="Zhou J."/>
            <person name="Hemme C.L."/>
            <person name="Woyke T."/>
        </authorList>
    </citation>
    <scope>NUCLEOTIDE SEQUENCE [LARGE SCALE GENOMIC DNA]</scope>
    <source>
        <strain evidence="2">DSM 18485 / JCM 12961 / CGMCC 1.5033 / YUAN-3</strain>
    </source>
</reference>
<evidence type="ECO:0008006" key="3">
    <source>
        <dbReference type="Google" id="ProtNLM"/>
    </source>
</evidence>
<evidence type="ECO:0000313" key="2">
    <source>
        <dbReference type="Proteomes" id="UP000001551"/>
    </source>
</evidence>
<accession>E6U5W1</accession>